<dbReference type="GO" id="GO:0005524">
    <property type="term" value="F:ATP binding"/>
    <property type="evidence" value="ECO:0007669"/>
    <property type="project" value="UniProtKB-KW"/>
</dbReference>
<evidence type="ECO:0000256" key="3">
    <source>
        <dbReference type="ARBA" id="ARBA00022840"/>
    </source>
</evidence>
<dbReference type="PROSITE" id="PS50893">
    <property type="entry name" value="ABC_TRANSPORTER_2"/>
    <property type="match status" value="1"/>
</dbReference>
<gene>
    <name evidence="5" type="ORF">EBT44_02910</name>
</gene>
<name>A0A965GC72_9PROT</name>
<dbReference type="PANTHER" id="PTHR42711:SF17">
    <property type="entry name" value="ABC TRANSPORTER ATP-BINDING PROTEIN"/>
    <property type="match status" value="1"/>
</dbReference>
<dbReference type="CDD" id="cd03230">
    <property type="entry name" value="ABC_DR_subfamily_A"/>
    <property type="match status" value="1"/>
</dbReference>
<evidence type="ECO:0000259" key="4">
    <source>
        <dbReference type="PROSITE" id="PS50893"/>
    </source>
</evidence>
<organism evidence="5 6">
    <name type="scientific">Candidatus Fonsibacter lacus</name>
    <dbReference type="NCBI Taxonomy" id="2576439"/>
    <lineage>
        <taxon>Bacteria</taxon>
        <taxon>Pseudomonadati</taxon>
        <taxon>Pseudomonadota</taxon>
        <taxon>Alphaproteobacteria</taxon>
        <taxon>Candidatus Pelagibacterales</taxon>
        <taxon>Candidatus Pelagibacterales incertae sedis</taxon>
        <taxon>Candidatus Fonsibacter</taxon>
    </lineage>
</organism>
<reference evidence="5" key="1">
    <citation type="submission" date="2018-10" db="EMBL/GenBank/DDBJ databases">
        <title>Iterative Subtractive Binning of Freshwater Chronoseries Metagenomes Recovers Nearly Complete Genomes from over Four Hundred Novel Species.</title>
        <authorList>
            <person name="Rodriguez-R L.M."/>
            <person name="Tsementzi D."/>
            <person name="Luo C."/>
            <person name="Konstantinidis K.T."/>
        </authorList>
    </citation>
    <scope>NUCLEOTIDE SEQUENCE</scope>
    <source>
        <strain evidence="5">WB5_2A_028</strain>
    </source>
</reference>
<dbReference type="GO" id="GO:0016887">
    <property type="term" value="F:ATP hydrolysis activity"/>
    <property type="evidence" value="ECO:0007669"/>
    <property type="project" value="InterPro"/>
</dbReference>
<dbReference type="InterPro" id="IPR003593">
    <property type="entry name" value="AAA+_ATPase"/>
</dbReference>
<dbReference type="InterPro" id="IPR017871">
    <property type="entry name" value="ABC_transporter-like_CS"/>
</dbReference>
<dbReference type="PROSITE" id="PS00211">
    <property type="entry name" value="ABC_TRANSPORTER_1"/>
    <property type="match status" value="1"/>
</dbReference>
<comment type="caution">
    <text evidence="5">The sequence shown here is derived from an EMBL/GenBank/DDBJ whole genome shotgun (WGS) entry which is preliminary data.</text>
</comment>
<dbReference type="AlphaFoldDB" id="A0A965GC72"/>
<keyword evidence="3 5" id="KW-0067">ATP-binding</keyword>
<dbReference type="Pfam" id="PF00005">
    <property type="entry name" value="ABC_tran"/>
    <property type="match status" value="1"/>
</dbReference>
<evidence type="ECO:0000256" key="2">
    <source>
        <dbReference type="ARBA" id="ARBA00022741"/>
    </source>
</evidence>
<evidence type="ECO:0000256" key="1">
    <source>
        <dbReference type="ARBA" id="ARBA00022448"/>
    </source>
</evidence>
<keyword evidence="2" id="KW-0547">Nucleotide-binding</keyword>
<dbReference type="PANTHER" id="PTHR42711">
    <property type="entry name" value="ABC TRANSPORTER ATP-BINDING PROTEIN"/>
    <property type="match status" value="1"/>
</dbReference>
<dbReference type="InterPro" id="IPR003439">
    <property type="entry name" value="ABC_transporter-like_ATP-bd"/>
</dbReference>
<dbReference type="Proteomes" id="UP000740727">
    <property type="component" value="Unassembled WGS sequence"/>
</dbReference>
<feature type="domain" description="ABC transporter" evidence="4">
    <location>
        <begin position="5"/>
        <end position="235"/>
    </location>
</feature>
<dbReference type="SMART" id="SM00382">
    <property type="entry name" value="AAA"/>
    <property type="match status" value="1"/>
</dbReference>
<dbReference type="InterPro" id="IPR050763">
    <property type="entry name" value="ABC_transporter_ATP-binding"/>
</dbReference>
<dbReference type="SUPFAM" id="SSF52540">
    <property type="entry name" value="P-loop containing nucleoside triphosphate hydrolases"/>
    <property type="match status" value="1"/>
</dbReference>
<evidence type="ECO:0000313" key="5">
    <source>
        <dbReference type="EMBL" id="NBR93781.1"/>
    </source>
</evidence>
<protein>
    <submittedName>
        <fullName evidence="5">ABC transporter ATP-binding protein</fullName>
    </submittedName>
</protein>
<proteinExistence type="predicted"/>
<keyword evidence="1" id="KW-0813">Transport</keyword>
<evidence type="ECO:0000313" key="6">
    <source>
        <dbReference type="Proteomes" id="UP000740727"/>
    </source>
</evidence>
<sequence>MSGAIEVRGLVKSYRAGKNVVSAVKGIDLDVQTGEIFALLGPNGAGKTSTIEILEGYRSRDGGKLTVLGEDPATTNLPAWRNRVGIVLQSTKDGADLSVEEILTHFAKYYSNPRNVDEVIAAVGLEEKRSARGEHLSGGQRRRLDVALGIIGTPELLFLDEPTTGFDPEARRSFWELIRSLRSEGTTILMSTHYLDEAEALADRVAVMNQGVIVDCATPERLGGRDREQVIIRWREGGSIHQELTASPTEFIRQLTARIPGEIPELSVARPTLEEIYLQMIGGQE</sequence>
<dbReference type="InterPro" id="IPR027417">
    <property type="entry name" value="P-loop_NTPase"/>
</dbReference>
<accession>A0A965GC72</accession>
<dbReference type="Gene3D" id="3.40.50.300">
    <property type="entry name" value="P-loop containing nucleotide triphosphate hydrolases"/>
    <property type="match status" value="1"/>
</dbReference>
<dbReference type="EMBL" id="RFXN01000024">
    <property type="protein sequence ID" value="NBR93781.1"/>
    <property type="molecule type" value="Genomic_DNA"/>
</dbReference>